<name>A0A8T0Q0A1_PANVG</name>
<accession>A0A8T0Q0A1</accession>
<gene>
    <name evidence="7" type="ORF">PVAP13_7NG084478</name>
</gene>
<dbReference type="GO" id="GO:0042147">
    <property type="term" value="P:retrograde transport, endosome to Golgi"/>
    <property type="evidence" value="ECO:0007669"/>
    <property type="project" value="InterPro"/>
</dbReference>
<proteinExistence type="inferred from homology"/>
<reference evidence="7" key="1">
    <citation type="submission" date="2020-05" db="EMBL/GenBank/DDBJ databases">
        <title>WGS assembly of Panicum virgatum.</title>
        <authorList>
            <person name="Lovell J.T."/>
            <person name="Jenkins J."/>
            <person name="Shu S."/>
            <person name="Juenger T.E."/>
            <person name="Schmutz J."/>
        </authorList>
    </citation>
    <scope>NUCLEOTIDE SEQUENCE</scope>
    <source>
        <strain evidence="7">AP13</strain>
    </source>
</reference>
<dbReference type="EMBL" id="CM029050">
    <property type="protein sequence ID" value="KAG2564556.1"/>
    <property type="molecule type" value="Genomic_DNA"/>
</dbReference>
<evidence type="ECO:0000256" key="2">
    <source>
        <dbReference type="ARBA" id="ARBA00009150"/>
    </source>
</evidence>
<keyword evidence="6" id="KW-0175">Coiled coil</keyword>
<comment type="subcellular location">
    <subcellularLocation>
        <location evidence="1">Golgi apparatus</location>
        <location evidence="1">trans-Golgi network</location>
    </subcellularLocation>
</comment>
<dbReference type="GO" id="GO:0000938">
    <property type="term" value="C:GARP complex"/>
    <property type="evidence" value="ECO:0007669"/>
    <property type="project" value="InterPro"/>
</dbReference>
<keyword evidence="4" id="KW-0653">Protein transport</keyword>
<evidence type="ECO:0000256" key="4">
    <source>
        <dbReference type="ARBA" id="ARBA00022927"/>
    </source>
</evidence>
<evidence type="ECO:0000256" key="3">
    <source>
        <dbReference type="ARBA" id="ARBA00022448"/>
    </source>
</evidence>
<keyword evidence="8" id="KW-1185">Reference proteome</keyword>
<evidence type="ECO:0000313" key="8">
    <source>
        <dbReference type="Proteomes" id="UP000823388"/>
    </source>
</evidence>
<keyword evidence="3" id="KW-0813">Transport</keyword>
<dbReference type="GO" id="GO:0015031">
    <property type="term" value="P:protein transport"/>
    <property type="evidence" value="ECO:0007669"/>
    <property type="project" value="UniProtKB-KW"/>
</dbReference>
<comment type="caution">
    <text evidence="7">The sequence shown here is derived from an EMBL/GenBank/DDBJ whole genome shotgun (WGS) entry which is preliminary data.</text>
</comment>
<dbReference type="InterPro" id="IPR039745">
    <property type="entry name" value="Vps54"/>
</dbReference>
<evidence type="ECO:0000256" key="5">
    <source>
        <dbReference type="ARBA" id="ARBA00023034"/>
    </source>
</evidence>
<dbReference type="GO" id="GO:0019905">
    <property type="term" value="F:syntaxin binding"/>
    <property type="evidence" value="ECO:0007669"/>
    <property type="project" value="TreeGrafter"/>
</dbReference>
<comment type="similarity">
    <text evidence="2">Belongs to the VPS54 family.</text>
</comment>
<evidence type="ECO:0000256" key="6">
    <source>
        <dbReference type="ARBA" id="ARBA00023054"/>
    </source>
</evidence>
<evidence type="ECO:0000313" key="7">
    <source>
        <dbReference type="EMBL" id="KAG2564556.1"/>
    </source>
</evidence>
<dbReference type="PANTHER" id="PTHR12965:SF0">
    <property type="entry name" value="VACUOLAR PROTEIN SORTING-ASSOCIATED PROTEIN 54"/>
    <property type="match status" value="1"/>
</dbReference>
<dbReference type="GO" id="GO:0006896">
    <property type="term" value="P:Golgi to vacuole transport"/>
    <property type="evidence" value="ECO:0007669"/>
    <property type="project" value="TreeGrafter"/>
</dbReference>
<organism evidence="7 8">
    <name type="scientific">Panicum virgatum</name>
    <name type="common">Blackwell switchgrass</name>
    <dbReference type="NCBI Taxonomy" id="38727"/>
    <lineage>
        <taxon>Eukaryota</taxon>
        <taxon>Viridiplantae</taxon>
        <taxon>Streptophyta</taxon>
        <taxon>Embryophyta</taxon>
        <taxon>Tracheophyta</taxon>
        <taxon>Spermatophyta</taxon>
        <taxon>Magnoliopsida</taxon>
        <taxon>Liliopsida</taxon>
        <taxon>Poales</taxon>
        <taxon>Poaceae</taxon>
        <taxon>PACMAD clade</taxon>
        <taxon>Panicoideae</taxon>
        <taxon>Panicodae</taxon>
        <taxon>Paniceae</taxon>
        <taxon>Panicinae</taxon>
        <taxon>Panicum</taxon>
        <taxon>Panicum sect. Hiantes</taxon>
    </lineage>
</organism>
<sequence length="206" mass="22335">MKASIKATVAELLQVLTARPIDSDSVTGDRAADADAGGQSLANKLRSLSSEGFVQLLSAIFRIIQVHLQQAAKVKRIVEWIMGNLDGTLSVDASNPTAQHGGSVVSAISQENGYNISSRISSTLTWSTSKVPFVQGKANDLSIINSIKNVWVDVLRENTEAVFAACDAAHGRWAKLLGVRAALHPRLRLSGILIHLQYHRRIYSCY</sequence>
<dbReference type="GO" id="GO:0005829">
    <property type="term" value="C:cytosol"/>
    <property type="evidence" value="ECO:0007669"/>
    <property type="project" value="GOC"/>
</dbReference>
<dbReference type="AlphaFoldDB" id="A0A8T0Q0A1"/>
<keyword evidence="5" id="KW-0333">Golgi apparatus</keyword>
<dbReference type="Proteomes" id="UP000823388">
    <property type="component" value="Chromosome 7N"/>
</dbReference>
<evidence type="ECO:0000256" key="1">
    <source>
        <dbReference type="ARBA" id="ARBA00004601"/>
    </source>
</evidence>
<dbReference type="PANTHER" id="PTHR12965">
    <property type="entry name" value="VACUOLAR PROTEIN SORTING 54"/>
    <property type="match status" value="1"/>
</dbReference>
<protein>
    <submittedName>
        <fullName evidence="7">Uncharacterized protein</fullName>
    </submittedName>
</protein>